<gene>
    <name evidence="13" type="ORF">AUC31_08075</name>
</gene>
<keyword evidence="9" id="KW-0677">Repeat</keyword>
<evidence type="ECO:0000256" key="1">
    <source>
        <dbReference type="ARBA" id="ARBA00000968"/>
    </source>
</evidence>
<evidence type="ECO:0000256" key="3">
    <source>
        <dbReference type="ARBA" id="ARBA00004887"/>
    </source>
</evidence>
<comment type="pathway">
    <text evidence="3">Cofactor biosynthesis; riboflavin biosynthesis; riboflavin from 2-hydroxy-3-oxobutyl phosphate and 5-amino-6-(D-ribitylamino)uracil: step 2/2.</text>
</comment>
<comment type="subunit">
    <text evidence="4">Homotrimer.</text>
</comment>
<dbReference type="CDD" id="cd00402">
    <property type="entry name" value="Riboflavin_synthase_like"/>
    <property type="match status" value="1"/>
</dbReference>
<keyword evidence="14" id="KW-1185">Reference proteome</keyword>
<dbReference type="InterPro" id="IPR017938">
    <property type="entry name" value="Riboflavin_synthase-like_b-brl"/>
</dbReference>
<evidence type="ECO:0000256" key="11">
    <source>
        <dbReference type="PROSITE-ProRule" id="PRU00524"/>
    </source>
</evidence>
<evidence type="ECO:0000256" key="5">
    <source>
        <dbReference type="ARBA" id="ARBA00012827"/>
    </source>
</evidence>
<reference evidence="13" key="1">
    <citation type="submission" date="2016-01" db="EMBL/GenBank/DDBJ databases">
        <title>Complete genome of Planococcus rifietoensis type strain M8.</title>
        <authorList>
            <person name="See-Too W.S."/>
        </authorList>
    </citation>
    <scope>NUCLEOTIDE SEQUENCE [LARGE SCALE GENOMIC DNA]</scope>
    <source>
        <strain evidence="13">M8</strain>
    </source>
</reference>
<dbReference type="EMBL" id="CP013659">
    <property type="protein sequence ID" value="ALS75179.1"/>
    <property type="molecule type" value="Genomic_DNA"/>
</dbReference>
<feature type="repeat" description="Lumazine-binding" evidence="11">
    <location>
        <begin position="1"/>
        <end position="96"/>
    </location>
</feature>
<dbReference type="FunFam" id="2.40.30.20:FF:000003">
    <property type="entry name" value="Riboflavin synthase, alpha subunit"/>
    <property type="match status" value="1"/>
</dbReference>
<keyword evidence="7" id="KW-0686">Riboflavin biosynthesis</keyword>
<dbReference type="FunFam" id="2.40.30.20:FF:000004">
    <property type="entry name" value="Riboflavin synthase, alpha subunit"/>
    <property type="match status" value="1"/>
</dbReference>
<dbReference type="OrthoDB" id="9788537at2"/>
<comment type="function">
    <text evidence="2">Catalyzes the dismutation of two molecules of 6,7-dimethyl-8-ribityllumazine, resulting in the formation of riboflavin and 5-amino-6-(D-ribitylamino)uracil.</text>
</comment>
<dbReference type="SUPFAM" id="SSF63380">
    <property type="entry name" value="Riboflavin synthase domain-like"/>
    <property type="match status" value="2"/>
</dbReference>
<evidence type="ECO:0000256" key="2">
    <source>
        <dbReference type="ARBA" id="ARBA00002803"/>
    </source>
</evidence>
<dbReference type="PIRSF" id="PIRSF000498">
    <property type="entry name" value="Riboflavin_syn_A"/>
    <property type="match status" value="1"/>
</dbReference>
<dbReference type="Pfam" id="PF00677">
    <property type="entry name" value="Lum_binding"/>
    <property type="match status" value="2"/>
</dbReference>
<feature type="domain" description="Lumazine-binding" evidence="12">
    <location>
        <begin position="1"/>
        <end position="96"/>
    </location>
</feature>
<dbReference type="InterPro" id="IPR001783">
    <property type="entry name" value="Lumazine-bd"/>
</dbReference>
<feature type="repeat" description="Lumazine-binding" evidence="11">
    <location>
        <begin position="97"/>
        <end position="193"/>
    </location>
</feature>
<feature type="domain" description="Lumazine-binding" evidence="12">
    <location>
        <begin position="97"/>
        <end position="193"/>
    </location>
</feature>
<dbReference type="InterPro" id="IPR023366">
    <property type="entry name" value="ATP_synth_asu-like_sf"/>
</dbReference>
<dbReference type="GO" id="GO:0004746">
    <property type="term" value="F:riboflavin synthase activity"/>
    <property type="evidence" value="ECO:0007669"/>
    <property type="project" value="UniProtKB-UniRule"/>
</dbReference>
<dbReference type="Proteomes" id="UP000067683">
    <property type="component" value="Chromosome"/>
</dbReference>
<dbReference type="PROSITE" id="PS51177">
    <property type="entry name" value="LUMAZINE_BIND"/>
    <property type="match status" value="2"/>
</dbReference>
<evidence type="ECO:0000256" key="6">
    <source>
        <dbReference type="ARBA" id="ARBA00013950"/>
    </source>
</evidence>
<dbReference type="Gene3D" id="2.40.30.20">
    <property type="match status" value="2"/>
</dbReference>
<dbReference type="STRING" id="200991.AUC31_08075"/>
<evidence type="ECO:0000256" key="4">
    <source>
        <dbReference type="ARBA" id="ARBA00011233"/>
    </source>
</evidence>
<accession>A0A0U2Z5M5</accession>
<keyword evidence="8" id="KW-0808">Transferase</keyword>
<comment type="catalytic activity">
    <reaction evidence="1">
        <text>2 6,7-dimethyl-8-(1-D-ribityl)lumazine + H(+) = 5-amino-6-(D-ribitylamino)uracil + riboflavin</text>
        <dbReference type="Rhea" id="RHEA:20772"/>
        <dbReference type="ChEBI" id="CHEBI:15378"/>
        <dbReference type="ChEBI" id="CHEBI:15934"/>
        <dbReference type="ChEBI" id="CHEBI:57986"/>
        <dbReference type="ChEBI" id="CHEBI:58201"/>
        <dbReference type="EC" id="2.5.1.9"/>
    </reaction>
</comment>
<proteinExistence type="predicted"/>
<evidence type="ECO:0000313" key="13">
    <source>
        <dbReference type="EMBL" id="ALS75179.1"/>
    </source>
</evidence>
<dbReference type="PANTHER" id="PTHR21098">
    <property type="entry name" value="RIBOFLAVIN SYNTHASE ALPHA CHAIN"/>
    <property type="match status" value="1"/>
</dbReference>
<dbReference type="EC" id="2.5.1.9" evidence="5 10"/>
<sequence length="211" mass="22677">MFTGIIEEKGQLAGIKRGASSMEMTIRANVVLEETKIGDSISVEGVCLTVTSLSSGRFTVDVMPETFHGTTLSSLSTSSAVNLERAMAANGRFGGHLVAGHIDGVGKILRKRPQENAMYIDIAAPPELLAQSIVKGSVAIDGISLTIFELSENHLTVSLIPHTAGETTLGSKKVGDSVNLETDMFGKYVQRFMEHAPKQPMNADYLRRHGF</sequence>
<organism evidence="13 14">
    <name type="scientific">Planococcus rifietoensis</name>
    <dbReference type="NCBI Taxonomy" id="200991"/>
    <lineage>
        <taxon>Bacteria</taxon>
        <taxon>Bacillati</taxon>
        <taxon>Bacillota</taxon>
        <taxon>Bacilli</taxon>
        <taxon>Bacillales</taxon>
        <taxon>Caryophanaceae</taxon>
        <taxon>Planococcus</taxon>
    </lineage>
</organism>
<dbReference type="KEGG" id="prt:AUC31_08075"/>
<dbReference type="AlphaFoldDB" id="A0A0U2Z5M5"/>
<dbReference type="RefSeq" id="WP_058381886.1">
    <property type="nucleotide sequence ID" value="NZ_CP013659.2"/>
</dbReference>
<dbReference type="PANTHER" id="PTHR21098:SF12">
    <property type="entry name" value="RIBOFLAVIN SYNTHASE"/>
    <property type="match status" value="1"/>
</dbReference>
<dbReference type="GO" id="GO:0009231">
    <property type="term" value="P:riboflavin biosynthetic process"/>
    <property type="evidence" value="ECO:0007669"/>
    <property type="project" value="UniProtKB-KW"/>
</dbReference>
<evidence type="ECO:0000256" key="7">
    <source>
        <dbReference type="ARBA" id="ARBA00022619"/>
    </source>
</evidence>
<protein>
    <recommendedName>
        <fullName evidence="6 10">Riboflavin synthase</fullName>
        <ecNumber evidence="5 10">2.5.1.9</ecNumber>
    </recommendedName>
</protein>
<evidence type="ECO:0000313" key="14">
    <source>
        <dbReference type="Proteomes" id="UP000067683"/>
    </source>
</evidence>
<evidence type="ECO:0000256" key="9">
    <source>
        <dbReference type="ARBA" id="ARBA00022737"/>
    </source>
</evidence>
<dbReference type="InterPro" id="IPR026017">
    <property type="entry name" value="Lumazine-bd_dom"/>
</dbReference>
<name>A0A0U2Z5M5_9BACL</name>
<evidence type="ECO:0000259" key="12">
    <source>
        <dbReference type="PROSITE" id="PS51177"/>
    </source>
</evidence>
<dbReference type="NCBIfam" id="TIGR00187">
    <property type="entry name" value="ribE"/>
    <property type="match status" value="1"/>
</dbReference>
<evidence type="ECO:0000256" key="10">
    <source>
        <dbReference type="NCBIfam" id="TIGR00187"/>
    </source>
</evidence>
<evidence type="ECO:0000256" key="8">
    <source>
        <dbReference type="ARBA" id="ARBA00022679"/>
    </source>
</evidence>
<dbReference type="NCBIfam" id="NF006767">
    <property type="entry name" value="PRK09289.1"/>
    <property type="match status" value="1"/>
</dbReference>